<dbReference type="Pfam" id="PF13041">
    <property type="entry name" value="PPR_2"/>
    <property type="match status" value="1"/>
</dbReference>
<dbReference type="Proteomes" id="UP001180020">
    <property type="component" value="Unassembled WGS sequence"/>
</dbReference>
<dbReference type="InterPro" id="IPR011990">
    <property type="entry name" value="TPR-like_helical_dom_sf"/>
</dbReference>
<dbReference type="Pfam" id="PF01535">
    <property type="entry name" value="PPR"/>
    <property type="match status" value="1"/>
</dbReference>
<dbReference type="InterPro" id="IPR051240">
    <property type="entry name" value="Mito_RNA-Proc/Resp"/>
</dbReference>
<dbReference type="InterPro" id="IPR002885">
    <property type="entry name" value="PPR_rpt"/>
</dbReference>
<evidence type="ECO:0000313" key="3">
    <source>
        <dbReference type="EMBL" id="KAK1285836.1"/>
    </source>
</evidence>
<accession>A0AAV9CA64</accession>
<sequence length="270" mass="30654">MSVDGFEPDKVTYDIIIRGLCLDGKSMEALSILIMMQKRGLVPNEVSYNNLVECLYTVHSNVLGLRIFEEMVSHGFYLKQHVYNKLLINLSEENKLGEAHKILLGMLKGGHGPDQEAKRLLMEACIRQREFDMASRIQDDIVMVSLGQIKLLLGCNLWKSHTENAPLRYPSDSLCFFFREVLCGFVKQGYMEDAGELFNRMIVSIPGRPVGRQEKYANNPLSRPIGGRGIEVHIIGDHIVNSLRHGKSLFRKCSIEWVPRKLPLEGLIPE</sequence>
<evidence type="ECO:0000313" key="4">
    <source>
        <dbReference type="Proteomes" id="UP001180020"/>
    </source>
</evidence>
<feature type="repeat" description="PPR" evidence="2">
    <location>
        <begin position="9"/>
        <end position="43"/>
    </location>
</feature>
<comment type="caution">
    <text evidence="3">The sequence shown here is derived from an EMBL/GenBank/DDBJ whole genome shotgun (WGS) entry which is preliminary data.</text>
</comment>
<dbReference type="PROSITE" id="PS51375">
    <property type="entry name" value="PPR"/>
    <property type="match status" value="1"/>
</dbReference>
<dbReference type="PANTHER" id="PTHR47933">
    <property type="entry name" value="PENTATRICOPEPTIDE REPEAT-CONTAINING PROTEIN 1, MITOCHONDRIAL"/>
    <property type="match status" value="1"/>
</dbReference>
<name>A0AAV9CA64_ACOCL</name>
<dbReference type="Gene3D" id="1.25.40.10">
    <property type="entry name" value="Tetratricopeptide repeat domain"/>
    <property type="match status" value="1"/>
</dbReference>
<organism evidence="3 4">
    <name type="scientific">Acorus calamus</name>
    <name type="common">Sweet flag</name>
    <dbReference type="NCBI Taxonomy" id="4465"/>
    <lineage>
        <taxon>Eukaryota</taxon>
        <taxon>Viridiplantae</taxon>
        <taxon>Streptophyta</taxon>
        <taxon>Embryophyta</taxon>
        <taxon>Tracheophyta</taxon>
        <taxon>Spermatophyta</taxon>
        <taxon>Magnoliopsida</taxon>
        <taxon>Liliopsida</taxon>
        <taxon>Acoraceae</taxon>
        <taxon>Acorus</taxon>
    </lineage>
</organism>
<dbReference type="AlphaFoldDB" id="A0AAV9CA64"/>
<reference evidence="3" key="2">
    <citation type="submission" date="2023-06" db="EMBL/GenBank/DDBJ databases">
        <authorList>
            <person name="Ma L."/>
            <person name="Liu K.-W."/>
            <person name="Li Z."/>
            <person name="Hsiao Y.-Y."/>
            <person name="Qi Y."/>
            <person name="Fu T."/>
            <person name="Tang G."/>
            <person name="Zhang D."/>
            <person name="Sun W.-H."/>
            <person name="Liu D.-K."/>
            <person name="Li Y."/>
            <person name="Chen G.-Z."/>
            <person name="Liu X.-D."/>
            <person name="Liao X.-Y."/>
            <person name="Jiang Y.-T."/>
            <person name="Yu X."/>
            <person name="Hao Y."/>
            <person name="Huang J."/>
            <person name="Zhao X.-W."/>
            <person name="Ke S."/>
            <person name="Chen Y.-Y."/>
            <person name="Wu W.-L."/>
            <person name="Hsu J.-L."/>
            <person name="Lin Y.-F."/>
            <person name="Huang M.-D."/>
            <person name="Li C.-Y."/>
            <person name="Huang L."/>
            <person name="Wang Z.-W."/>
            <person name="Zhao X."/>
            <person name="Zhong W.-Y."/>
            <person name="Peng D.-H."/>
            <person name="Ahmad S."/>
            <person name="Lan S."/>
            <person name="Zhang J.-S."/>
            <person name="Tsai W.-C."/>
            <person name="Van De Peer Y."/>
            <person name="Liu Z.-J."/>
        </authorList>
    </citation>
    <scope>NUCLEOTIDE SEQUENCE</scope>
    <source>
        <strain evidence="3">CP</strain>
        <tissue evidence="3">Leaves</tissue>
    </source>
</reference>
<dbReference type="NCBIfam" id="TIGR00756">
    <property type="entry name" value="PPR"/>
    <property type="match status" value="1"/>
</dbReference>
<protein>
    <recommendedName>
        <fullName evidence="5">Pentatricopeptide repeat-containing protein</fullName>
    </recommendedName>
</protein>
<dbReference type="EMBL" id="JAUJYO010000020">
    <property type="protein sequence ID" value="KAK1285836.1"/>
    <property type="molecule type" value="Genomic_DNA"/>
</dbReference>
<keyword evidence="4" id="KW-1185">Reference proteome</keyword>
<keyword evidence="1" id="KW-0677">Repeat</keyword>
<reference evidence="3" key="1">
    <citation type="journal article" date="2023" name="Nat. Commun.">
        <title>Diploid and tetraploid genomes of Acorus and the evolution of monocots.</title>
        <authorList>
            <person name="Ma L."/>
            <person name="Liu K.W."/>
            <person name="Li Z."/>
            <person name="Hsiao Y.Y."/>
            <person name="Qi Y."/>
            <person name="Fu T."/>
            <person name="Tang G.D."/>
            <person name="Zhang D."/>
            <person name="Sun W.H."/>
            <person name="Liu D.K."/>
            <person name="Li Y."/>
            <person name="Chen G.Z."/>
            <person name="Liu X.D."/>
            <person name="Liao X.Y."/>
            <person name="Jiang Y.T."/>
            <person name="Yu X."/>
            <person name="Hao Y."/>
            <person name="Huang J."/>
            <person name="Zhao X.W."/>
            <person name="Ke S."/>
            <person name="Chen Y.Y."/>
            <person name="Wu W.L."/>
            <person name="Hsu J.L."/>
            <person name="Lin Y.F."/>
            <person name="Huang M.D."/>
            <person name="Li C.Y."/>
            <person name="Huang L."/>
            <person name="Wang Z.W."/>
            <person name="Zhao X."/>
            <person name="Zhong W.Y."/>
            <person name="Peng D.H."/>
            <person name="Ahmad S."/>
            <person name="Lan S."/>
            <person name="Zhang J.S."/>
            <person name="Tsai W.C."/>
            <person name="Van de Peer Y."/>
            <person name="Liu Z.J."/>
        </authorList>
    </citation>
    <scope>NUCLEOTIDE SEQUENCE</scope>
    <source>
        <strain evidence="3">CP</strain>
    </source>
</reference>
<evidence type="ECO:0000256" key="2">
    <source>
        <dbReference type="PROSITE-ProRule" id="PRU00708"/>
    </source>
</evidence>
<gene>
    <name evidence="3" type="ORF">QJS10_CPB20g01483</name>
</gene>
<evidence type="ECO:0000256" key="1">
    <source>
        <dbReference type="ARBA" id="ARBA00022737"/>
    </source>
</evidence>
<dbReference type="PANTHER" id="PTHR47933:SF11">
    <property type="entry name" value="PENTATRICOPEPTIDE REPEAT-CONTAINING PROTEIN 2"/>
    <property type="match status" value="1"/>
</dbReference>
<evidence type="ECO:0008006" key="5">
    <source>
        <dbReference type="Google" id="ProtNLM"/>
    </source>
</evidence>
<proteinExistence type="predicted"/>
<dbReference type="GO" id="GO:0003729">
    <property type="term" value="F:mRNA binding"/>
    <property type="evidence" value="ECO:0007669"/>
    <property type="project" value="TreeGrafter"/>
</dbReference>